<evidence type="ECO:0000313" key="3">
    <source>
        <dbReference type="EMBL" id="PRO68146.1"/>
    </source>
</evidence>
<name>A0ABX5CP86_9ALTE</name>
<evidence type="ECO:0000256" key="2">
    <source>
        <dbReference type="SAM" id="Phobius"/>
    </source>
</evidence>
<evidence type="ECO:0000256" key="1">
    <source>
        <dbReference type="SAM" id="MobiDB-lite"/>
    </source>
</evidence>
<comment type="caution">
    <text evidence="3">The sequence shown here is derived from an EMBL/GenBank/DDBJ whole genome shotgun (WGS) entry which is preliminary data.</text>
</comment>
<proteinExistence type="predicted"/>
<sequence>MQNSNIPLNVTQTMQLPNQQPLQMQQQDPLAQLRDIHVPNDVSAWPLDWGWWLLIVLVVITIFGLYKTLSAYLRHNKPRKQALALLESVSAQQNNWPVALNSILKRAAMSYYPTQQVAGLYGKQWQAFLTSALKKRDKNLESDLALLVSNIYHANPNSNDFDTCKNAVKGWLSKARFPKNKLTFDVPGNEEFEGSNTQATLKSASANNNQAKEPHHA</sequence>
<dbReference type="RefSeq" id="WP_105931859.1">
    <property type="nucleotide sequence ID" value="NZ_PVNO01000027.1"/>
</dbReference>
<reference evidence="4" key="1">
    <citation type="journal article" date="2020" name="Int. J. Syst. Evol. Microbiol.">
        <title>Alteromonas alba sp. nov., a marine bacterium isolated from the seawater of the West Pacific Ocean.</title>
        <authorList>
            <person name="Sun C."/>
            <person name="Wu Y.-H."/>
            <person name="Xamxidin M."/>
            <person name="Cheng H."/>
            <person name="Xu X.-W."/>
        </authorList>
    </citation>
    <scope>NUCLEOTIDE SEQUENCE [LARGE SCALE GENOMIC DNA]</scope>
    <source>
        <strain evidence="4">9a2</strain>
    </source>
</reference>
<keyword evidence="4" id="KW-1185">Reference proteome</keyword>
<organism evidence="3 4">
    <name type="scientific">Alteromonas gracilis</name>
    <dbReference type="NCBI Taxonomy" id="1479524"/>
    <lineage>
        <taxon>Bacteria</taxon>
        <taxon>Pseudomonadati</taxon>
        <taxon>Pseudomonadota</taxon>
        <taxon>Gammaproteobacteria</taxon>
        <taxon>Alteromonadales</taxon>
        <taxon>Alteromonadaceae</taxon>
        <taxon>Alteromonas/Salinimonas group</taxon>
        <taxon>Alteromonas</taxon>
    </lineage>
</organism>
<accession>A0ABX5CP86</accession>
<feature type="compositionally biased region" description="Polar residues" evidence="1">
    <location>
        <begin position="194"/>
        <end position="211"/>
    </location>
</feature>
<keyword evidence="2" id="KW-1133">Transmembrane helix</keyword>
<dbReference type="Proteomes" id="UP000239539">
    <property type="component" value="Unassembled WGS sequence"/>
</dbReference>
<evidence type="ECO:0000313" key="4">
    <source>
        <dbReference type="Proteomes" id="UP000239539"/>
    </source>
</evidence>
<gene>
    <name evidence="3" type="ORF">C6Y39_13935</name>
</gene>
<protein>
    <submittedName>
        <fullName evidence="3">DUF4381 domain-containing protein</fullName>
    </submittedName>
</protein>
<keyword evidence="2" id="KW-0472">Membrane</keyword>
<feature type="transmembrane region" description="Helical" evidence="2">
    <location>
        <begin position="49"/>
        <end position="69"/>
    </location>
</feature>
<keyword evidence="2" id="KW-0812">Transmembrane</keyword>
<dbReference type="Pfam" id="PF14316">
    <property type="entry name" value="DUF4381"/>
    <property type="match status" value="1"/>
</dbReference>
<dbReference type="EMBL" id="PVNO01000027">
    <property type="protein sequence ID" value="PRO68146.1"/>
    <property type="molecule type" value="Genomic_DNA"/>
</dbReference>
<feature type="region of interest" description="Disordered" evidence="1">
    <location>
        <begin position="193"/>
        <end position="217"/>
    </location>
</feature>
<dbReference type="InterPro" id="IPR025489">
    <property type="entry name" value="DUF4381"/>
</dbReference>